<evidence type="ECO:0000256" key="1">
    <source>
        <dbReference type="SAM" id="MobiDB-lite"/>
    </source>
</evidence>
<proteinExistence type="predicted"/>
<keyword evidence="3" id="KW-1185">Reference proteome</keyword>
<dbReference type="Proteomes" id="UP000800096">
    <property type="component" value="Unassembled WGS sequence"/>
</dbReference>
<organism evidence="2 3">
    <name type="scientific">Ampelomyces quisqualis</name>
    <name type="common">Powdery mildew agent</name>
    <dbReference type="NCBI Taxonomy" id="50730"/>
    <lineage>
        <taxon>Eukaryota</taxon>
        <taxon>Fungi</taxon>
        <taxon>Dikarya</taxon>
        <taxon>Ascomycota</taxon>
        <taxon>Pezizomycotina</taxon>
        <taxon>Dothideomycetes</taxon>
        <taxon>Pleosporomycetidae</taxon>
        <taxon>Pleosporales</taxon>
        <taxon>Pleosporineae</taxon>
        <taxon>Phaeosphaeriaceae</taxon>
        <taxon>Ampelomyces</taxon>
    </lineage>
</organism>
<feature type="compositionally biased region" description="Polar residues" evidence="1">
    <location>
        <begin position="76"/>
        <end position="95"/>
    </location>
</feature>
<evidence type="ECO:0000313" key="3">
    <source>
        <dbReference type="Proteomes" id="UP000800096"/>
    </source>
</evidence>
<dbReference type="AlphaFoldDB" id="A0A6A5QHM9"/>
<protein>
    <submittedName>
        <fullName evidence="2">Uncharacterized protein</fullName>
    </submittedName>
</protein>
<dbReference type="EMBL" id="ML979137">
    <property type="protein sequence ID" value="KAF1914852.1"/>
    <property type="molecule type" value="Genomic_DNA"/>
</dbReference>
<accession>A0A6A5QHM9</accession>
<gene>
    <name evidence="2" type="ORF">BDU57DRAFT_454541</name>
</gene>
<name>A0A6A5QHM9_AMPQU</name>
<reference evidence="2" key="1">
    <citation type="journal article" date="2020" name="Stud. Mycol.">
        <title>101 Dothideomycetes genomes: a test case for predicting lifestyles and emergence of pathogens.</title>
        <authorList>
            <person name="Haridas S."/>
            <person name="Albert R."/>
            <person name="Binder M."/>
            <person name="Bloem J."/>
            <person name="Labutti K."/>
            <person name="Salamov A."/>
            <person name="Andreopoulos B."/>
            <person name="Baker S."/>
            <person name="Barry K."/>
            <person name="Bills G."/>
            <person name="Bluhm B."/>
            <person name="Cannon C."/>
            <person name="Castanera R."/>
            <person name="Culley D."/>
            <person name="Daum C."/>
            <person name="Ezra D."/>
            <person name="Gonzalez J."/>
            <person name="Henrissat B."/>
            <person name="Kuo A."/>
            <person name="Liang C."/>
            <person name="Lipzen A."/>
            <person name="Lutzoni F."/>
            <person name="Magnuson J."/>
            <person name="Mondo S."/>
            <person name="Nolan M."/>
            <person name="Ohm R."/>
            <person name="Pangilinan J."/>
            <person name="Park H.-J."/>
            <person name="Ramirez L."/>
            <person name="Alfaro M."/>
            <person name="Sun H."/>
            <person name="Tritt A."/>
            <person name="Yoshinaga Y."/>
            <person name="Zwiers L.-H."/>
            <person name="Turgeon B."/>
            <person name="Goodwin S."/>
            <person name="Spatafora J."/>
            <person name="Crous P."/>
            <person name="Grigoriev I."/>
        </authorList>
    </citation>
    <scope>NUCLEOTIDE SEQUENCE</scope>
    <source>
        <strain evidence="2">HMLAC05119</strain>
    </source>
</reference>
<feature type="region of interest" description="Disordered" evidence="1">
    <location>
        <begin position="71"/>
        <end position="98"/>
    </location>
</feature>
<evidence type="ECO:0000313" key="2">
    <source>
        <dbReference type="EMBL" id="KAF1914852.1"/>
    </source>
</evidence>
<dbReference type="OrthoDB" id="3782360at2759"/>
<sequence>MDQDQVNRIYGMIQALGNQVQALEDNVGARFNALEYRVSQYERNTATHSESIAVRATSQSVLAPVGCNINPAPQAGSHNPQQATHSYPPSSSAQPPRSYGSFENAGYLPFAIEAIAKKHQNRHPEDGRNICYGAETFSLRCFFLDHYRWCRRHQRRVIYSYSKCGLEYQGCNLTNAKIYLEVHPDWERIVSMSYAAGLGSKGVHDLDQKLFPRNDFPEKNEWNENFEG</sequence>